<accession>A0ABM1MW54</accession>
<dbReference type="GeneID" id="108564315"/>
<evidence type="ECO:0000313" key="1">
    <source>
        <dbReference type="Proteomes" id="UP000695000"/>
    </source>
</evidence>
<dbReference type="PANTHER" id="PTHR24274">
    <property type="entry name" value="CILIA- AND FLAGELLA-ASSOCIATED PROTEIN 161"/>
    <property type="match status" value="1"/>
</dbReference>
<dbReference type="InterPro" id="IPR055325">
    <property type="entry name" value="CF161"/>
</dbReference>
<dbReference type="RefSeq" id="XP_017778804.1">
    <property type="nucleotide sequence ID" value="XM_017923315.1"/>
</dbReference>
<protein>
    <submittedName>
        <fullName evidence="2">Cilia- and flagella-associated protein 161</fullName>
    </submittedName>
</protein>
<reference evidence="2" key="1">
    <citation type="submission" date="2025-08" db="UniProtKB">
        <authorList>
            <consortium name="RefSeq"/>
        </authorList>
    </citation>
    <scope>IDENTIFICATION</scope>
    <source>
        <tissue evidence="2">Whole Larva</tissue>
    </source>
</reference>
<keyword evidence="2" id="KW-0282">Flagellum</keyword>
<dbReference type="Proteomes" id="UP000695000">
    <property type="component" value="Unplaced"/>
</dbReference>
<organism evidence="1 2">
    <name type="scientific">Nicrophorus vespilloides</name>
    <name type="common">Boreal carrion beetle</name>
    <dbReference type="NCBI Taxonomy" id="110193"/>
    <lineage>
        <taxon>Eukaryota</taxon>
        <taxon>Metazoa</taxon>
        <taxon>Ecdysozoa</taxon>
        <taxon>Arthropoda</taxon>
        <taxon>Hexapoda</taxon>
        <taxon>Insecta</taxon>
        <taxon>Pterygota</taxon>
        <taxon>Neoptera</taxon>
        <taxon>Endopterygota</taxon>
        <taxon>Coleoptera</taxon>
        <taxon>Polyphaga</taxon>
        <taxon>Staphyliniformia</taxon>
        <taxon>Silphidae</taxon>
        <taxon>Nicrophorinae</taxon>
        <taxon>Nicrophorus</taxon>
    </lineage>
</organism>
<sequence length="302" mass="34192">MFCGNDRDNSEFLKASSGYSAPVRIGNWNNELAIQEEKANITAYKKERCQLLVAKTRKMLKNVLQPDRLSEAIETLDYGAVYQVCAAELPNTIEPKHPKQTKGLYLSGLMDESDVDQGTNFMHGCRITASPDKIACTRNTFFFTSAENKLGNIKYGEDLFIQLHRANSDLPPLYLQAEYSTFDNFGGHLMARLSAYPDVYCHFKILHWNARMRKDSIGSKVVPNVTVIIQHIASGRNLAAEHTKWIPTFFGPECLVSCHTFQNQNRMETAENMWKIVSHRQPDKGMIIRAAKGEDIPAELLE</sequence>
<evidence type="ECO:0000313" key="2">
    <source>
        <dbReference type="RefSeq" id="XP_017778804.1"/>
    </source>
</evidence>
<dbReference type="Pfam" id="PF24569">
    <property type="entry name" value="CFAP161"/>
    <property type="match status" value="2"/>
</dbReference>
<name>A0ABM1MW54_NICVS</name>
<keyword evidence="1" id="KW-1185">Reference proteome</keyword>
<gene>
    <name evidence="2" type="primary">LOC108564315</name>
</gene>
<keyword evidence="2" id="KW-0966">Cell projection</keyword>
<dbReference type="PANTHER" id="PTHR24274:SF1">
    <property type="entry name" value="CILIA- AND FLAGELLA-ASSOCIATED PROTEIN 161"/>
    <property type="match status" value="1"/>
</dbReference>
<proteinExistence type="predicted"/>
<keyword evidence="2" id="KW-0969">Cilium</keyword>